<evidence type="ECO:0000256" key="2">
    <source>
        <dbReference type="ARBA" id="ARBA00001933"/>
    </source>
</evidence>
<reference evidence="9" key="1">
    <citation type="journal article" date="2019" name="Int. J. Syst. Evol. Microbiol.">
        <title>The Global Catalogue of Microorganisms (GCM) 10K type strain sequencing project: providing services to taxonomists for standard genome sequencing and annotation.</title>
        <authorList>
            <consortium name="The Broad Institute Genomics Platform"/>
            <consortium name="The Broad Institute Genome Sequencing Center for Infectious Disease"/>
            <person name="Wu L."/>
            <person name="Ma J."/>
        </authorList>
    </citation>
    <scope>NUCLEOTIDE SEQUENCE [LARGE SCALE GENOMIC DNA]</scope>
    <source>
        <strain evidence="9">CGMCC 1.15475</strain>
    </source>
</reference>
<feature type="domain" description="Tryptophan synthase beta chain-like PALP" evidence="7">
    <location>
        <begin position="17"/>
        <end position="302"/>
    </location>
</feature>
<organism evidence="8 9">
    <name type="scientific">Planococcus chinensis</name>
    <dbReference type="NCBI Taxonomy" id="272917"/>
    <lineage>
        <taxon>Bacteria</taxon>
        <taxon>Bacillati</taxon>
        <taxon>Bacillota</taxon>
        <taxon>Bacilli</taxon>
        <taxon>Bacillales</taxon>
        <taxon>Caryophanaceae</taxon>
        <taxon>Planococcus</taxon>
    </lineage>
</organism>
<evidence type="ECO:0000256" key="4">
    <source>
        <dbReference type="ARBA" id="ARBA00001946"/>
    </source>
</evidence>
<keyword evidence="5" id="KW-0460">Magnesium</keyword>
<evidence type="ECO:0000313" key="8">
    <source>
        <dbReference type="EMBL" id="MFD1864494.1"/>
    </source>
</evidence>
<comment type="cofactor">
    <cofactor evidence="1">
        <name>Ca(2+)</name>
        <dbReference type="ChEBI" id="CHEBI:29108"/>
    </cofactor>
</comment>
<dbReference type="SUPFAM" id="SSF53686">
    <property type="entry name" value="Tryptophan synthase beta subunit-like PLP-dependent enzymes"/>
    <property type="match status" value="1"/>
</dbReference>
<evidence type="ECO:0000256" key="6">
    <source>
        <dbReference type="ARBA" id="ARBA00022898"/>
    </source>
</evidence>
<dbReference type="PANTHER" id="PTHR43050">
    <property type="entry name" value="SERINE / THREONINE RACEMASE FAMILY MEMBER"/>
    <property type="match status" value="1"/>
</dbReference>
<keyword evidence="9" id="KW-1185">Reference proteome</keyword>
<comment type="caution">
    <text evidence="8">The sequence shown here is derived from an EMBL/GenBank/DDBJ whole genome shotgun (WGS) entry which is preliminary data.</text>
</comment>
<dbReference type="InterPro" id="IPR001926">
    <property type="entry name" value="TrpB-like_PALP"/>
</dbReference>
<dbReference type="CDD" id="cd01562">
    <property type="entry name" value="Thr-dehyd"/>
    <property type="match status" value="1"/>
</dbReference>
<accession>A0ABW4QLM4</accession>
<dbReference type="RefSeq" id="WP_204892735.1">
    <property type="nucleotide sequence ID" value="NZ_JBHUFW010000012.1"/>
</dbReference>
<dbReference type="Proteomes" id="UP001597273">
    <property type="component" value="Unassembled WGS sequence"/>
</dbReference>
<evidence type="ECO:0000256" key="3">
    <source>
        <dbReference type="ARBA" id="ARBA00001936"/>
    </source>
</evidence>
<keyword evidence="6" id="KW-0663">Pyridoxal phosphate</keyword>
<proteinExistence type="predicted"/>
<sequence length="320" mass="33774">MASLEDVRRAQANIHDIVHKTPVLTSSLLDEYCGNQVFLKAEHLQKTGSFKIRGAANAVKNAVREGAASVTAASSGNHGQAVAYIANRLGIPATIVVPEDANRAKVAAIEAYNGHVVYCGMTSAERIPKARQLADENNGIYIPPYDHADIIAGQGTIGLELLEQIPELDLVFVPVGGGGLISGILTAIKALNPQVKVIGVEPESANDTYLSLQRGEITAIPPSATIADGLRTAQPGDMTFPILQKHLDGLLLVTEAEIKEALQFLMERTKQIVEPSSAVAAAPLISGKAEVKGKRVAVVLSGGNVDLHQLAGFLPDKLHV</sequence>
<name>A0ABW4QLM4_9BACL</name>
<dbReference type="InterPro" id="IPR000634">
    <property type="entry name" value="Ser/Thr_deHydtase_PyrdxlP-BS"/>
</dbReference>
<comment type="cofactor">
    <cofactor evidence="4">
        <name>Mg(2+)</name>
        <dbReference type="ChEBI" id="CHEBI:18420"/>
    </cofactor>
</comment>
<evidence type="ECO:0000259" key="7">
    <source>
        <dbReference type="Pfam" id="PF00291"/>
    </source>
</evidence>
<dbReference type="Gene3D" id="3.40.50.1100">
    <property type="match status" value="2"/>
</dbReference>
<comment type="cofactor">
    <cofactor evidence="3">
        <name>Mn(2+)</name>
        <dbReference type="ChEBI" id="CHEBI:29035"/>
    </cofactor>
</comment>
<comment type="cofactor">
    <cofactor evidence="2">
        <name>pyridoxal 5'-phosphate</name>
        <dbReference type="ChEBI" id="CHEBI:597326"/>
    </cofactor>
</comment>
<evidence type="ECO:0000256" key="5">
    <source>
        <dbReference type="ARBA" id="ARBA00022842"/>
    </source>
</evidence>
<dbReference type="PANTHER" id="PTHR43050:SF1">
    <property type="entry name" value="SERINE RACEMASE"/>
    <property type="match status" value="1"/>
</dbReference>
<evidence type="ECO:0000313" key="9">
    <source>
        <dbReference type="Proteomes" id="UP001597273"/>
    </source>
</evidence>
<dbReference type="InterPro" id="IPR036052">
    <property type="entry name" value="TrpB-like_PALP_sf"/>
</dbReference>
<evidence type="ECO:0000256" key="1">
    <source>
        <dbReference type="ARBA" id="ARBA00001913"/>
    </source>
</evidence>
<dbReference type="Pfam" id="PF00291">
    <property type="entry name" value="PALP"/>
    <property type="match status" value="1"/>
</dbReference>
<gene>
    <name evidence="8" type="ORF">ACFSDB_16445</name>
</gene>
<dbReference type="PROSITE" id="PS00165">
    <property type="entry name" value="DEHYDRATASE_SER_THR"/>
    <property type="match status" value="1"/>
</dbReference>
<protein>
    <submittedName>
        <fullName evidence="8">Threonine/serine dehydratase</fullName>
    </submittedName>
</protein>
<dbReference type="EMBL" id="JBHUFW010000012">
    <property type="protein sequence ID" value="MFD1864494.1"/>
    <property type="molecule type" value="Genomic_DNA"/>
</dbReference>